<dbReference type="Gene3D" id="3.40.50.2300">
    <property type="match status" value="2"/>
</dbReference>
<dbReference type="PROSITE" id="PS50932">
    <property type="entry name" value="HTH_LACI_2"/>
    <property type="match status" value="1"/>
</dbReference>
<evidence type="ECO:0000256" key="1">
    <source>
        <dbReference type="ARBA" id="ARBA00023015"/>
    </source>
</evidence>
<dbReference type="KEGG" id="taer:GT409_15565"/>
<proteinExistence type="predicted"/>
<evidence type="ECO:0000313" key="6">
    <source>
        <dbReference type="Proteomes" id="UP000464954"/>
    </source>
</evidence>
<dbReference type="Pfam" id="PF13377">
    <property type="entry name" value="Peripla_BP_3"/>
    <property type="match status" value="1"/>
</dbReference>
<dbReference type="GO" id="GO:0003700">
    <property type="term" value="F:DNA-binding transcription factor activity"/>
    <property type="evidence" value="ECO:0007669"/>
    <property type="project" value="TreeGrafter"/>
</dbReference>
<dbReference type="EMBL" id="CP047593">
    <property type="protein sequence ID" value="QHI70798.1"/>
    <property type="molecule type" value="Genomic_DNA"/>
</dbReference>
<protein>
    <submittedName>
        <fullName evidence="5">Substrate-binding domain-containing protein</fullName>
    </submittedName>
</protein>
<dbReference type="CDD" id="cd01392">
    <property type="entry name" value="HTH_LacI"/>
    <property type="match status" value="1"/>
</dbReference>
<gene>
    <name evidence="5" type="ORF">GT409_15565</name>
</gene>
<dbReference type="PANTHER" id="PTHR30146">
    <property type="entry name" value="LACI-RELATED TRANSCRIPTIONAL REPRESSOR"/>
    <property type="match status" value="1"/>
</dbReference>
<dbReference type="Proteomes" id="UP000464954">
    <property type="component" value="Chromosome"/>
</dbReference>
<dbReference type="InterPro" id="IPR046335">
    <property type="entry name" value="LacI/GalR-like_sensor"/>
</dbReference>
<dbReference type="PANTHER" id="PTHR30146:SF109">
    <property type="entry name" value="HTH-TYPE TRANSCRIPTIONAL REGULATOR GALS"/>
    <property type="match status" value="1"/>
</dbReference>
<evidence type="ECO:0000259" key="4">
    <source>
        <dbReference type="PROSITE" id="PS50932"/>
    </source>
</evidence>
<dbReference type="SMART" id="SM00354">
    <property type="entry name" value="HTH_LACI"/>
    <property type="match status" value="1"/>
</dbReference>
<dbReference type="RefSeq" id="WP_160629970.1">
    <property type="nucleotide sequence ID" value="NZ_CP047593.1"/>
</dbReference>
<keyword evidence="3" id="KW-0804">Transcription</keyword>
<organism evidence="5 6">
    <name type="scientific">Tichowtungia aerotolerans</name>
    <dbReference type="NCBI Taxonomy" id="2697043"/>
    <lineage>
        <taxon>Bacteria</taxon>
        <taxon>Pseudomonadati</taxon>
        <taxon>Kiritimatiellota</taxon>
        <taxon>Tichowtungiia</taxon>
        <taxon>Tichowtungiales</taxon>
        <taxon>Tichowtungiaceae</taxon>
        <taxon>Tichowtungia</taxon>
    </lineage>
</organism>
<dbReference type="CDD" id="cd06267">
    <property type="entry name" value="PBP1_LacI_sugar_binding-like"/>
    <property type="match status" value="1"/>
</dbReference>
<dbReference type="SUPFAM" id="SSF47413">
    <property type="entry name" value="lambda repressor-like DNA-binding domains"/>
    <property type="match status" value="1"/>
</dbReference>
<dbReference type="Pfam" id="PF00356">
    <property type="entry name" value="LacI"/>
    <property type="match status" value="1"/>
</dbReference>
<feature type="domain" description="HTH lacI-type" evidence="4">
    <location>
        <begin position="10"/>
        <end position="67"/>
    </location>
</feature>
<keyword evidence="6" id="KW-1185">Reference proteome</keyword>
<name>A0A6P1MFL0_9BACT</name>
<keyword evidence="1" id="KW-0805">Transcription regulation</keyword>
<dbReference type="AlphaFoldDB" id="A0A6P1MFL0"/>
<evidence type="ECO:0000256" key="2">
    <source>
        <dbReference type="ARBA" id="ARBA00023125"/>
    </source>
</evidence>
<accession>A0A6P1MFL0</accession>
<dbReference type="InterPro" id="IPR010982">
    <property type="entry name" value="Lambda_DNA-bd_dom_sf"/>
</dbReference>
<dbReference type="Gene3D" id="1.10.260.40">
    <property type="entry name" value="lambda repressor-like DNA-binding domains"/>
    <property type="match status" value="1"/>
</dbReference>
<reference evidence="5 6" key="1">
    <citation type="submission" date="2020-01" db="EMBL/GenBank/DDBJ databases">
        <title>Ponticoccus aerotolerans gen. nov., sp. nov., an anaerobic bacterium and proposal of Ponticoccusceae fam. nov., Ponticoccusles ord. nov. and Ponticoccuse classis nov. in the phylum Kiritimatiellaeota.</title>
        <authorList>
            <person name="Zhou L.Y."/>
            <person name="Du Z.J."/>
        </authorList>
    </citation>
    <scope>NUCLEOTIDE SEQUENCE [LARGE SCALE GENOMIC DNA]</scope>
    <source>
        <strain evidence="5 6">S-5007</strain>
    </source>
</reference>
<dbReference type="InterPro" id="IPR028082">
    <property type="entry name" value="Peripla_BP_I"/>
</dbReference>
<dbReference type="GO" id="GO:0000976">
    <property type="term" value="F:transcription cis-regulatory region binding"/>
    <property type="evidence" value="ECO:0007669"/>
    <property type="project" value="TreeGrafter"/>
</dbReference>
<sequence length="346" mass="38746">MNKKNKKRKLTIKDIAQQARVSITTASFVLNGQDEKYGIKAETAERVREAVRKNNFQPNYGARILKTGKSNTLAFIAPSITDGFYNEVVVSIETAALKAGYQLILCNSLDNIETEKTYLKNLIERKVDGIVLIPVDPTAKHLQILKDEQIKTVLFCPPELADKHFYCVDFDLASAPRLTVDHLVEQGCKKIVMLDWRPAKPRSSSWARNRNVLRKTFQASLRKHGLSCGTDAVWTLFGEEENPADAEEFKKLLSKQKPDAIVAMRDIQLLRAWLPLTEAGLSVPADIRLAGCDDIQASVYWSPPLTSILMPKKELGLHVVNVLLNESIQSGIHTFPVELVPRASSR</sequence>
<keyword evidence="2" id="KW-0238">DNA-binding</keyword>
<evidence type="ECO:0000313" key="5">
    <source>
        <dbReference type="EMBL" id="QHI70798.1"/>
    </source>
</evidence>
<dbReference type="PROSITE" id="PS00356">
    <property type="entry name" value="HTH_LACI_1"/>
    <property type="match status" value="1"/>
</dbReference>
<evidence type="ECO:0000256" key="3">
    <source>
        <dbReference type="ARBA" id="ARBA00023163"/>
    </source>
</evidence>
<dbReference type="InterPro" id="IPR000843">
    <property type="entry name" value="HTH_LacI"/>
</dbReference>
<dbReference type="SUPFAM" id="SSF53822">
    <property type="entry name" value="Periplasmic binding protein-like I"/>
    <property type="match status" value="1"/>
</dbReference>